<keyword evidence="2" id="KW-1185">Reference proteome</keyword>
<evidence type="ECO:0008006" key="3">
    <source>
        <dbReference type="Google" id="ProtNLM"/>
    </source>
</evidence>
<name>A0ABQ4Y3B5_9ASTR</name>
<organism evidence="1 2">
    <name type="scientific">Tanacetum coccineum</name>
    <dbReference type="NCBI Taxonomy" id="301880"/>
    <lineage>
        <taxon>Eukaryota</taxon>
        <taxon>Viridiplantae</taxon>
        <taxon>Streptophyta</taxon>
        <taxon>Embryophyta</taxon>
        <taxon>Tracheophyta</taxon>
        <taxon>Spermatophyta</taxon>
        <taxon>Magnoliopsida</taxon>
        <taxon>eudicotyledons</taxon>
        <taxon>Gunneridae</taxon>
        <taxon>Pentapetalae</taxon>
        <taxon>asterids</taxon>
        <taxon>campanulids</taxon>
        <taxon>Asterales</taxon>
        <taxon>Asteraceae</taxon>
        <taxon>Asteroideae</taxon>
        <taxon>Anthemideae</taxon>
        <taxon>Anthemidinae</taxon>
        <taxon>Tanacetum</taxon>
    </lineage>
</organism>
<protein>
    <recommendedName>
        <fullName evidence="3">Reverse transcriptase domain-containing protein</fullName>
    </recommendedName>
</protein>
<proteinExistence type="predicted"/>
<reference evidence="1" key="1">
    <citation type="journal article" date="2022" name="Int. J. Mol. Sci.">
        <title>Draft Genome of Tanacetum Coccineum: Genomic Comparison of Closely Related Tanacetum-Family Plants.</title>
        <authorList>
            <person name="Yamashiro T."/>
            <person name="Shiraishi A."/>
            <person name="Nakayama K."/>
            <person name="Satake H."/>
        </authorList>
    </citation>
    <scope>NUCLEOTIDE SEQUENCE</scope>
</reference>
<dbReference type="EMBL" id="BQNB010010038">
    <property type="protein sequence ID" value="GJS71882.1"/>
    <property type="molecule type" value="Genomic_DNA"/>
</dbReference>
<gene>
    <name evidence="1" type="ORF">Tco_0704723</name>
</gene>
<accession>A0ABQ4Y3B5</accession>
<dbReference type="Proteomes" id="UP001151760">
    <property type="component" value="Unassembled WGS sequence"/>
</dbReference>
<comment type="caution">
    <text evidence="1">The sequence shown here is derived from an EMBL/GenBank/DDBJ whole genome shotgun (WGS) entry which is preliminary data.</text>
</comment>
<evidence type="ECO:0000313" key="2">
    <source>
        <dbReference type="Proteomes" id="UP001151760"/>
    </source>
</evidence>
<reference evidence="1" key="2">
    <citation type="submission" date="2022-01" db="EMBL/GenBank/DDBJ databases">
        <authorList>
            <person name="Yamashiro T."/>
            <person name="Shiraishi A."/>
            <person name="Satake H."/>
            <person name="Nakayama K."/>
        </authorList>
    </citation>
    <scope>NUCLEOTIDE SEQUENCE</scope>
</reference>
<sequence>MRPRRLLRLLSDFDCKIRYHPGKASVAADALSRNERAKPLKVRALVMTINSNLPPQIHKAQVESLKTEKVKDENLHGMDKELRLVLIELPALGVGLDEIQIDDMLHPIEEPIEIMNHEVKRLKQSCIPNVKMLRPKL</sequence>
<evidence type="ECO:0000313" key="1">
    <source>
        <dbReference type="EMBL" id="GJS71882.1"/>
    </source>
</evidence>